<proteinExistence type="predicted"/>
<dbReference type="AlphaFoldDB" id="A0A1S5R8A0"/>
<evidence type="ECO:0000313" key="2">
    <source>
        <dbReference type="EMBL" id="ANH58136.1"/>
    </source>
</evidence>
<feature type="compositionally biased region" description="Basic residues" evidence="1">
    <location>
        <begin position="16"/>
        <end position="29"/>
    </location>
</feature>
<sequence length="48" mass="5865">MINSPLRPGGIQPPPVKRRNKRWRSFYRRQRNENDLTHKKAEKKPLLR</sequence>
<organism evidence="2">
    <name type="scientific">Shigella flexneri</name>
    <dbReference type="NCBI Taxonomy" id="623"/>
    <lineage>
        <taxon>Bacteria</taxon>
        <taxon>Pseudomonadati</taxon>
        <taxon>Pseudomonadota</taxon>
        <taxon>Gammaproteobacteria</taxon>
        <taxon>Enterobacterales</taxon>
        <taxon>Enterobacteriaceae</taxon>
        <taxon>Shigella</taxon>
    </lineage>
</organism>
<reference evidence="2" key="2">
    <citation type="journal article" date="2016" name="BMC Microbiol.">
        <title>Shigella flexneri serotype 1c derived from serotype 1a by acquisition of gtrIC gene cluster via a bacteriophage.</title>
        <authorList>
            <person name="Tang S.S."/>
            <person name="Carlin N.I."/>
            <person name="Talukder K.A."/>
            <person name="Cam P.D."/>
            <person name="Verma N.K."/>
        </authorList>
    </citation>
    <scope>NUCLEOTIDE SEQUENCE</scope>
    <source>
        <strain evidence="2">Y394</strain>
    </source>
</reference>
<evidence type="ECO:0000256" key="1">
    <source>
        <dbReference type="SAM" id="MobiDB-lite"/>
    </source>
</evidence>
<feature type="region of interest" description="Disordered" evidence="1">
    <location>
        <begin position="1"/>
        <end position="48"/>
    </location>
</feature>
<feature type="compositionally biased region" description="Basic and acidic residues" evidence="1">
    <location>
        <begin position="30"/>
        <end position="48"/>
    </location>
</feature>
<reference evidence="2" key="1">
    <citation type="submission" date="2015-05" db="EMBL/GenBank/DDBJ databases">
        <authorList>
            <person name="Wang D.B."/>
            <person name="Wang M."/>
        </authorList>
    </citation>
    <scope>NUCLEOTIDE SEQUENCE</scope>
    <source>
        <strain evidence="2">Y394</strain>
    </source>
</reference>
<accession>A0A1S5R8A0</accession>
<name>A0A1S5R8A0_SHIFL</name>
<dbReference type="EMBL" id="KR920048">
    <property type="protein sequence ID" value="ANH58136.1"/>
    <property type="molecule type" value="Genomic_DNA"/>
</dbReference>
<protein>
    <submittedName>
        <fullName evidence="2">Uncharacterized protein</fullName>
    </submittedName>
</protein>